<dbReference type="Gene3D" id="3.40.50.150">
    <property type="entry name" value="Vaccinia Virus protein VP39"/>
    <property type="match status" value="1"/>
</dbReference>
<accession>A0ABU8RPN6</accession>
<dbReference type="EC" id="2.1.1.-" evidence="5"/>
<dbReference type="SUPFAM" id="SSF53335">
    <property type="entry name" value="S-adenosyl-L-methionine-dependent methyltransferases"/>
    <property type="match status" value="1"/>
</dbReference>
<evidence type="ECO:0000313" key="6">
    <source>
        <dbReference type="Proteomes" id="UP001387100"/>
    </source>
</evidence>
<comment type="caution">
    <text evidence="5">The sequence shown here is derived from an EMBL/GenBank/DDBJ whole genome shotgun (WGS) entry which is preliminary data.</text>
</comment>
<sequence>MFAWDHNAYYHRLLLRHVPRGAVRVLDVGCGAGALAASAAARVDHVDALDRDQSMVEAARHRVPENVTVTQADVLDHPLAPSSYDAIVSMSTLHHLPLAPALSRLAGALRPGGVLAAIALPRIDLPREAPLEVAAVAFHHLAGAALTTARHPLHTQMTGADQDAMPVLDPELTTRQAREVARGVLPGARVRRLLLWRYLLVWQKPHSS</sequence>
<organism evidence="5 6">
    <name type="scientific">Pseudokineococcus basanitobsidens</name>
    <dbReference type="NCBI Taxonomy" id="1926649"/>
    <lineage>
        <taxon>Bacteria</taxon>
        <taxon>Bacillati</taxon>
        <taxon>Actinomycetota</taxon>
        <taxon>Actinomycetes</taxon>
        <taxon>Kineosporiales</taxon>
        <taxon>Kineosporiaceae</taxon>
        <taxon>Pseudokineococcus</taxon>
    </lineage>
</organism>
<proteinExistence type="predicted"/>
<dbReference type="PANTHER" id="PTHR43464">
    <property type="entry name" value="METHYLTRANSFERASE"/>
    <property type="match status" value="1"/>
</dbReference>
<evidence type="ECO:0000256" key="3">
    <source>
        <dbReference type="ARBA" id="ARBA00022691"/>
    </source>
</evidence>
<protein>
    <submittedName>
        <fullName evidence="5">Class I SAM-dependent methyltransferase</fullName>
        <ecNumber evidence="5">2.1.1.-</ecNumber>
    </submittedName>
</protein>
<evidence type="ECO:0000259" key="4">
    <source>
        <dbReference type="SMART" id="SM00650"/>
    </source>
</evidence>
<dbReference type="InterPro" id="IPR029063">
    <property type="entry name" value="SAM-dependent_MTases_sf"/>
</dbReference>
<dbReference type="InterPro" id="IPR041698">
    <property type="entry name" value="Methyltransf_25"/>
</dbReference>
<dbReference type="Proteomes" id="UP001387100">
    <property type="component" value="Unassembled WGS sequence"/>
</dbReference>
<dbReference type="SMART" id="SM00650">
    <property type="entry name" value="rADc"/>
    <property type="match status" value="1"/>
</dbReference>
<keyword evidence="2 5" id="KW-0808">Transferase</keyword>
<dbReference type="EMBL" id="JBBIAA010000051">
    <property type="protein sequence ID" value="MEJ5947010.1"/>
    <property type="molecule type" value="Genomic_DNA"/>
</dbReference>
<evidence type="ECO:0000256" key="1">
    <source>
        <dbReference type="ARBA" id="ARBA00022603"/>
    </source>
</evidence>
<name>A0ABU8RPN6_9ACTN</name>
<dbReference type="GO" id="GO:0008168">
    <property type="term" value="F:methyltransferase activity"/>
    <property type="evidence" value="ECO:0007669"/>
    <property type="project" value="UniProtKB-KW"/>
</dbReference>
<dbReference type="RefSeq" id="WP_339576383.1">
    <property type="nucleotide sequence ID" value="NZ_JBBIAA010000051.1"/>
</dbReference>
<dbReference type="InterPro" id="IPR020598">
    <property type="entry name" value="rRNA_Ade_methylase_Trfase_N"/>
</dbReference>
<feature type="domain" description="Ribosomal RNA adenine methylase transferase N-terminal" evidence="4">
    <location>
        <begin position="18"/>
        <end position="152"/>
    </location>
</feature>
<keyword evidence="1 5" id="KW-0489">Methyltransferase</keyword>
<gene>
    <name evidence="5" type="ORF">WDZ17_17080</name>
</gene>
<evidence type="ECO:0000313" key="5">
    <source>
        <dbReference type="EMBL" id="MEJ5947010.1"/>
    </source>
</evidence>
<dbReference type="Pfam" id="PF13649">
    <property type="entry name" value="Methyltransf_25"/>
    <property type="match status" value="1"/>
</dbReference>
<dbReference type="PANTHER" id="PTHR43464:SF19">
    <property type="entry name" value="UBIQUINONE BIOSYNTHESIS O-METHYLTRANSFERASE, MITOCHONDRIAL"/>
    <property type="match status" value="1"/>
</dbReference>
<dbReference type="CDD" id="cd02440">
    <property type="entry name" value="AdoMet_MTases"/>
    <property type="match status" value="1"/>
</dbReference>
<reference evidence="5 6" key="1">
    <citation type="journal article" date="2017" name="Int. J. Syst. Evol. Microbiol.">
        <title>Pseudokineococcus basanitobsidens sp. nov., isolated from volcanic rock.</title>
        <authorList>
            <person name="Lee D.W."/>
            <person name="Park M.Y."/>
            <person name="Kim J.J."/>
            <person name="Kim B.S."/>
        </authorList>
    </citation>
    <scope>NUCLEOTIDE SEQUENCE [LARGE SCALE GENOMIC DNA]</scope>
    <source>
        <strain evidence="5 6">DSM 103726</strain>
    </source>
</reference>
<evidence type="ECO:0000256" key="2">
    <source>
        <dbReference type="ARBA" id="ARBA00022679"/>
    </source>
</evidence>
<keyword evidence="3" id="KW-0949">S-adenosyl-L-methionine</keyword>
<dbReference type="GO" id="GO:0032259">
    <property type="term" value="P:methylation"/>
    <property type="evidence" value="ECO:0007669"/>
    <property type="project" value="UniProtKB-KW"/>
</dbReference>
<keyword evidence="6" id="KW-1185">Reference proteome</keyword>